<dbReference type="InterPro" id="IPR007684">
    <property type="entry name" value="Znf_Ogr/Delta"/>
</dbReference>
<dbReference type="AlphaFoldDB" id="A0A0H3AAW6"/>
<evidence type="ECO:0000259" key="1">
    <source>
        <dbReference type="Pfam" id="PF04606"/>
    </source>
</evidence>
<dbReference type="EMBL" id="CP000527">
    <property type="protein sequence ID" value="ABM29780.1"/>
    <property type="molecule type" value="Genomic_DNA"/>
</dbReference>
<dbReference type="HOGENOM" id="CLU_170894_2_1_7"/>
<dbReference type="Proteomes" id="UP000009173">
    <property type="component" value="Chromosome"/>
</dbReference>
<evidence type="ECO:0000313" key="3">
    <source>
        <dbReference type="Proteomes" id="UP000009173"/>
    </source>
</evidence>
<dbReference type="Pfam" id="PF04606">
    <property type="entry name" value="Ogr_Delta"/>
    <property type="match status" value="1"/>
</dbReference>
<feature type="domain" description="Zinc finger Ogr/Delta-type" evidence="1">
    <location>
        <begin position="5"/>
        <end position="50"/>
    </location>
</feature>
<gene>
    <name evidence="2" type="ordered locus">Dvul_2769</name>
</gene>
<evidence type="ECO:0000313" key="2">
    <source>
        <dbReference type="EMBL" id="ABM29780.1"/>
    </source>
</evidence>
<name>A0A0H3AAW6_NITV4</name>
<reference evidence="3" key="1">
    <citation type="journal article" date="2009" name="Environ. Microbiol.">
        <title>Contribution of mobile genetic elements to Desulfovibrio vulgaris genome plasticity.</title>
        <authorList>
            <person name="Walker C.B."/>
            <person name="Stolyar S."/>
            <person name="Chivian D."/>
            <person name="Pinel N."/>
            <person name="Gabster J.A."/>
            <person name="Dehal P.S."/>
            <person name="He Z."/>
            <person name="Yang Z.K."/>
            <person name="Yen H.C."/>
            <person name="Zhou J."/>
            <person name="Wall J.D."/>
            <person name="Hazen T.C."/>
            <person name="Arkin A.P."/>
            <person name="Stahl D.A."/>
        </authorList>
    </citation>
    <scope>NUCLEOTIDE SEQUENCE [LARGE SCALE GENOMIC DNA]</scope>
    <source>
        <strain evidence="3">DP4</strain>
    </source>
</reference>
<organism evidence="2 3">
    <name type="scientific">Nitratidesulfovibrio vulgaris (strain DP4)</name>
    <name type="common">Desulfovibrio vulgaris</name>
    <dbReference type="NCBI Taxonomy" id="391774"/>
    <lineage>
        <taxon>Bacteria</taxon>
        <taxon>Pseudomonadati</taxon>
        <taxon>Thermodesulfobacteriota</taxon>
        <taxon>Desulfovibrionia</taxon>
        <taxon>Desulfovibrionales</taxon>
        <taxon>Desulfovibrionaceae</taxon>
        <taxon>Nitratidesulfovibrio</taxon>
    </lineage>
</organism>
<proteinExistence type="predicted"/>
<dbReference type="KEGG" id="dvl:Dvul_2769"/>
<dbReference type="RefSeq" id="WP_011793074.1">
    <property type="nucleotide sequence ID" value="NC_008751.1"/>
</dbReference>
<accession>A0A0H3AAW6</accession>
<sequence>MRIVCDRCGHKAKIATRRSETPYFTKLYCVCTNPECAHGFVMNLEFSHTLSPSALDMPKQTRTAISECATRREVQQLFLA</sequence>
<protein>
    <submittedName>
        <fullName evidence="2">Phage transcriptional activator, Ogr/delta</fullName>
    </submittedName>
</protein>